<dbReference type="EMBL" id="CZBE01000018">
    <property type="protein sequence ID" value="CUP94870.1"/>
    <property type="molecule type" value="Genomic_DNA"/>
</dbReference>
<dbReference type="AlphaFoldDB" id="A0A174SI63"/>
<sequence length="183" mass="20754">MSRKSTLTRSDRLLEPVRTVRRRKSAACTQNAPTRGKRMLFMKKDVIIEIRGVYRQEGDEDEIELFTTGSYYKRNGNYFIAYDESEATGFEGTRTLLKVESNDRVTLSRSGASKSQLIIERGVRHQCHYDTGYGAMTIGVSGDRIVSHLDDNGGRLEFAYSLDVNTLLASENAVYINVREQPQ</sequence>
<dbReference type="Proteomes" id="UP000095765">
    <property type="component" value="Unassembled WGS sequence"/>
</dbReference>
<evidence type="ECO:0000313" key="2">
    <source>
        <dbReference type="Proteomes" id="UP000095765"/>
    </source>
</evidence>
<accession>A0A174SI63</accession>
<dbReference type="Pfam" id="PF09148">
    <property type="entry name" value="DUF1934"/>
    <property type="match status" value="1"/>
</dbReference>
<dbReference type="SUPFAM" id="SSF50814">
    <property type="entry name" value="Lipocalins"/>
    <property type="match status" value="1"/>
</dbReference>
<name>A0A174SI63_9FIRM</name>
<proteinExistence type="predicted"/>
<reference evidence="1 2" key="1">
    <citation type="submission" date="2015-09" db="EMBL/GenBank/DDBJ databases">
        <authorList>
            <consortium name="Pathogen Informatics"/>
        </authorList>
    </citation>
    <scope>NUCLEOTIDE SEQUENCE [LARGE SCALE GENOMIC DNA]</scope>
    <source>
        <strain evidence="1 2">2789STDY5834939</strain>
    </source>
</reference>
<evidence type="ECO:0000313" key="1">
    <source>
        <dbReference type="EMBL" id="CUP94870.1"/>
    </source>
</evidence>
<dbReference type="InterPro" id="IPR012674">
    <property type="entry name" value="Calycin"/>
</dbReference>
<organism evidence="1 2">
    <name type="scientific">Anaerotruncus colihominis</name>
    <dbReference type="NCBI Taxonomy" id="169435"/>
    <lineage>
        <taxon>Bacteria</taxon>
        <taxon>Bacillati</taxon>
        <taxon>Bacillota</taxon>
        <taxon>Clostridia</taxon>
        <taxon>Eubacteriales</taxon>
        <taxon>Oscillospiraceae</taxon>
        <taxon>Anaerotruncus</taxon>
    </lineage>
</organism>
<protein>
    <submittedName>
        <fullName evidence="1">Uncharacterized beta-barrel protein ywiB</fullName>
    </submittedName>
</protein>
<dbReference type="Gene3D" id="2.40.128.20">
    <property type="match status" value="1"/>
</dbReference>
<gene>
    <name evidence="1" type="primary">ywiB</name>
    <name evidence="1" type="ORF">ERS852551_02508</name>
</gene>
<dbReference type="InterPro" id="IPR015231">
    <property type="entry name" value="DUF1934"/>
</dbReference>